<evidence type="ECO:0000313" key="3">
    <source>
        <dbReference type="EMBL" id="CAF9940634.1"/>
    </source>
</evidence>
<feature type="region of interest" description="Disordered" evidence="1">
    <location>
        <begin position="1162"/>
        <end position="1190"/>
    </location>
</feature>
<dbReference type="Pfam" id="PF00004">
    <property type="entry name" value="AAA"/>
    <property type="match status" value="1"/>
</dbReference>
<dbReference type="Proteomes" id="UP000664534">
    <property type="component" value="Unassembled WGS sequence"/>
</dbReference>
<dbReference type="PANTHER" id="PTHR23389">
    <property type="entry name" value="CHROMOSOME TRANSMISSION FIDELITY FACTOR 18"/>
    <property type="match status" value="1"/>
</dbReference>
<sequence length="1190" mass="131372">MPKASIEQYADTGFDVNNERRKMQRTKPHDQEPTVSAQLETNDWVDQLNAAASGALPGPKATYRSASDHGENSIGRTTWNGGRKVSNEPNLPERVRSGNGSFSDTPCPIKADLPLAAKISQPSGPNSSENTARTPPKKMLRVRPDGKLGSPKANPPVQDAKPKRGRKSAKAETVPKTLVASMRYGTDAQSRSSVGRKVALIISGAAKNPSPAKSKPNRPPESPKPTHPFFLAGPKRDHCQQGLAQSNNDKDAGAGDRPVTPKPRVVSPTKARVTSKPPGVSESLVRGFELGGNTSRSDQARTSRFPGAMEPLWPPEDMVHIRQDYKSAETSVPTSQFSHVSKARRKMKEAEVRIPKEERILSSYTDVVQTYRSDDEVSRRVHSREWREFRRPLRRIVTGRELQQAIRGKIASRLPTSRQDASKRQDEEDGLGKSQVPQSPSHPAVQHMYEEIATSLTAFDKFECETQDWVRKYAPACAGHVLQGGREVFILRDWLKTLTINAVGFRVSDTSKTRASSVSSRRATTKRKRRRVEELDDFVLSSDEETNEMCQVTDSEDRQFKNSTLKKSVIRSRDAGSSGNGERVPNAVVISGPHGCGKTAAVHAVARELGFEVFEINAGSRRSGKDLLDRVGDMTRNHLVKHAHSDLGADAKNEAETMNLLSEKLKQDLDSGRQGTMHSFFKSKGTPKKSPSKKKPKVQRPSPKKDLPQKHQSQKQSLILLEEVDVLFDEDKSFWATTLEMLVQSKRPVIMTCTDESLLPIEDVVLYAILRFTPAPEQLGTDYLLLVACNEGHILPRDAVSNLYKSKGSDLRASMTELNFFCQMAIGDTKGGLEWMLIESPSTNSNDQDRGSLRVISEGTYQTGMGWLSGEHQTSPVGRSIDRETEMLSEAWYGCGVDIGASEPYILPSSPQGKPSRKEAFQQLQALDQITETLSAADTFPGRTPPILYTAALDTTQPELTEKARSNFIEGLSLLQVDPVIDQTGVTEAIAFTIKACARRLMRPHDQELMDPSCSDEKVAYMITESMQARRPERTDVRFDYATVFEPIARSNIPILGIPKGPQISTFDGSLSVITEDLAPYVRSIVSYDLRLAEQRQRLSSLLSYPGQNGKRQRITRASRAALEGGSKAHTRREKWFPSNTDYDSVLQTGGNGWQNIALEQATAETAGEGTGLSEGSRRESTGSTMESDA</sequence>
<evidence type="ECO:0000313" key="4">
    <source>
        <dbReference type="Proteomes" id="UP000664534"/>
    </source>
</evidence>
<reference evidence="3" key="1">
    <citation type="submission" date="2021-03" db="EMBL/GenBank/DDBJ databases">
        <authorList>
            <person name="Tagirdzhanova G."/>
        </authorList>
    </citation>
    <scope>NUCLEOTIDE SEQUENCE</scope>
</reference>
<protein>
    <recommendedName>
        <fullName evidence="2">AAA+ ATPase domain-containing protein</fullName>
    </recommendedName>
</protein>
<accession>A0A8H3J4W5</accession>
<feature type="compositionally biased region" description="Polar residues" evidence="1">
    <location>
        <begin position="292"/>
        <end position="302"/>
    </location>
</feature>
<evidence type="ECO:0000256" key="1">
    <source>
        <dbReference type="SAM" id="MobiDB-lite"/>
    </source>
</evidence>
<dbReference type="InterPro" id="IPR027417">
    <property type="entry name" value="P-loop_NTPase"/>
</dbReference>
<feature type="region of interest" description="Disordered" evidence="1">
    <location>
        <begin position="329"/>
        <end position="348"/>
    </location>
</feature>
<keyword evidence="4" id="KW-1185">Reference proteome</keyword>
<feature type="region of interest" description="Disordered" evidence="1">
    <location>
        <begin position="1106"/>
        <end position="1132"/>
    </location>
</feature>
<dbReference type="CDD" id="cd00009">
    <property type="entry name" value="AAA"/>
    <property type="match status" value="1"/>
</dbReference>
<dbReference type="SMART" id="SM00382">
    <property type="entry name" value="AAA"/>
    <property type="match status" value="1"/>
</dbReference>
<organism evidence="3 4">
    <name type="scientific">Imshaugia aleurites</name>
    <dbReference type="NCBI Taxonomy" id="172621"/>
    <lineage>
        <taxon>Eukaryota</taxon>
        <taxon>Fungi</taxon>
        <taxon>Dikarya</taxon>
        <taxon>Ascomycota</taxon>
        <taxon>Pezizomycotina</taxon>
        <taxon>Lecanoromycetes</taxon>
        <taxon>OSLEUM clade</taxon>
        <taxon>Lecanoromycetidae</taxon>
        <taxon>Lecanorales</taxon>
        <taxon>Lecanorineae</taxon>
        <taxon>Parmeliaceae</taxon>
        <taxon>Imshaugia</taxon>
    </lineage>
</organism>
<dbReference type="InterPro" id="IPR003959">
    <property type="entry name" value="ATPase_AAA_core"/>
</dbReference>
<feature type="region of interest" description="Disordered" evidence="1">
    <location>
        <begin position="407"/>
        <end position="443"/>
    </location>
</feature>
<dbReference type="InterPro" id="IPR003593">
    <property type="entry name" value="AAA+_ATPase"/>
</dbReference>
<dbReference type="GO" id="GO:0005634">
    <property type="term" value="C:nucleus"/>
    <property type="evidence" value="ECO:0007669"/>
    <property type="project" value="TreeGrafter"/>
</dbReference>
<feature type="compositionally biased region" description="Basic residues" evidence="1">
    <location>
        <begin position="685"/>
        <end position="698"/>
    </location>
</feature>
<dbReference type="OrthoDB" id="9996895at2759"/>
<proteinExistence type="predicted"/>
<feature type="compositionally biased region" description="Polar residues" evidence="1">
    <location>
        <begin position="120"/>
        <end position="133"/>
    </location>
</feature>
<dbReference type="AlphaFoldDB" id="A0A8H3J4W5"/>
<feature type="region of interest" description="Disordered" evidence="1">
    <location>
        <begin position="668"/>
        <end position="714"/>
    </location>
</feature>
<feature type="region of interest" description="Disordered" evidence="1">
    <location>
        <begin position="52"/>
        <end position="314"/>
    </location>
</feature>
<feature type="compositionally biased region" description="Polar residues" evidence="1">
    <location>
        <begin position="329"/>
        <end position="339"/>
    </location>
</feature>
<comment type="caution">
    <text evidence="3">The sequence shown here is derived from an EMBL/GenBank/DDBJ whole genome shotgun (WGS) entry which is preliminary data.</text>
</comment>
<feature type="domain" description="AAA+ ATPase" evidence="2">
    <location>
        <begin position="584"/>
        <end position="785"/>
    </location>
</feature>
<dbReference type="SUPFAM" id="SSF52540">
    <property type="entry name" value="P-loop containing nucleoside triphosphate hydrolases"/>
    <property type="match status" value="1"/>
</dbReference>
<dbReference type="GO" id="GO:0016887">
    <property type="term" value="F:ATP hydrolysis activity"/>
    <property type="evidence" value="ECO:0007669"/>
    <property type="project" value="InterPro"/>
</dbReference>
<name>A0A8H3J4W5_9LECA</name>
<feature type="region of interest" description="Disordered" evidence="1">
    <location>
        <begin position="1"/>
        <end position="39"/>
    </location>
</feature>
<dbReference type="Gene3D" id="3.40.50.300">
    <property type="entry name" value="P-loop containing nucleotide triphosphate hydrolases"/>
    <property type="match status" value="1"/>
</dbReference>
<dbReference type="EMBL" id="CAJPDT010000134">
    <property type="protein sequence ID" value="CAF9940634.1"/>
    <property type="molecule type" value="Genomic_DNA"/>
</dbReference>
<feature type="compositionally biased region" description="Pro residues" evidence="1">
    <location>
        <begin position="217"/>
        <end position="226"/>
    </location>
</feature>
<dbReference type="GO" id="GO:0003677">
    <property type="term" value="F:DNA binding"/>
    <property type="evidence" value="ECO:0007669"/>
    <property type="project" value="TreeGrafter"/>
</dbReference>
<dbReference type="GO" id="GO:0005524">
    <property type="term" value="F:ATP binding"/>
    <property type="evidence" value="ECO:0007669"/>
    <property type="project" value="InterPro"/>
</dbReference>
<evidence type="ECO:0000259" key="2">
    <source>
        <dbReference type="SMART" id="SM00382"/>
    </source>
</evidence>
<gene>
    <name evidence="3" type="ORF">IMSHALPRED_002101</name>
</gene>
<feature type="compositionally biased region" description="Basic and acidic residues" evidence="1">
    <location>
        <begin position="17"/>
        <end position="32"/>
    </location>
</feature>
<dbReference type="PANTHER" id="PTHR23389:SF21">
    <property type="entry name" value="ATPASE FAMILY AAA DOMAIN-CONTAINING PROTEIN 5"/>
    <property type="match status" value="1"/>
</dbReference>